<organism evidence="1 2">
    <name type="scientific">Paenimyroides viscosum</name>
    <dbReference type="NCBI Taxonomy" id="2488729"/>
    <lineage>
        <taxon>Bacteria</taxon>
        <taxon>Pseudomonadati</taxon>
        <taxon>Bacteroidota</taxon>
        <taxon>Flavobacteriia</taxon>
        <taxon>Flavobacteriales</taxon>
        <taxon>Flavobacteriaceae</taxon>
        <taxon>Paenimyroides</taxon>
    </lineage>
</organism>
<reference evidence="1 2" key="1">
    <citation type="submission" date="2018-11" db="EMBL/GenBank/DDBJ databases">
        <title>Flavobacterium sp. nov., YIM 102796 draft genome.</title>
        <authorList>
            <person name="Li G."/>
            <person name="Jiang Y."/>
        </authorList>
    </citation>
    <scope>NUCLEOTIDE SEQUENCE [LARGE SCALE GENOMIC DNA]</scope>
    <source>
        <strain evidence="1 2">YIM 102796</strain>
    </source>
</reference>
<protein>
    <submittedName>
        <fullName evidence="1">Uncharacterized protein</fullName>
    </submittedName>
</protein>
<comment type="caution">
    <text evidence="1">The sequence shown here is derived from an EMBL/GenBank/DDBJ whole genome shotgun (WGS) entry which is preliminary data.</text>
</comment>
<dbReference type="Proteomes" id="UP000268372">
    <property type="component" value="Unassembled WGS sequence"/>
</dbReference>
<dbReference type="PROSITE" id="PS51257">
    <property type="entry name" value="PROKAR_LIPOPROTEIN"/>
    <property type="match status" value="1"/>
</dbReference>
<accession>A0A3P1B340</accession>
<proteinExistence type="predicted"/>
<dbReference type="OrthoDB" id="1490176at2"/>
<dbReference type="EMBL" id="RQTJ01000009">
    <property type="protein sequence ID" value="RRA95428.1"/>
    <property type="molecule type" value="Genomic_DNA"/>
</dbReference>
<evidence type="ECO:0000313" key="1">
    <source>
        <dbReference type="EMBL" id="RRA95428.1"/>
    </source>
</evidence>
<gene>
    <name evidence="1" type="ORF">EG242_06110</name>
</gene>
<evidence type="ECO:0000313" key="2">
    <source>
        <dbReference type="Proteomes" id="UP000268372"/>
    </source>
</evidence>
<dbReference type="AlphaFoldDB" id="A0A3P1B340"/>
<sequence>MKILKNSLIILLFTFFGCSSDQSNLDIIIEEQNNSIYQTNSVATYSLEEVLNGMRKWDSLRINRDALLYYFESNNAFNLDMSQFPQGSALHAYACILNGELKFAVISEIYDKEIYQDSLINHIKIVDLHYADIVELTEQTYESYTFPLPTQYIQAADAINRIKDWNTNYANWLKETILIYQGFHMPTYSLTAQNYTVYFGLKNNIENPAVKAADLVFDNNNGLFYDSMRAYPPLVDETKRYFVLELI</sequence>
<name>A0A3P1B340_9FLAO</name>
<keyword evidence="2" id="KW-1185">Reference proteome</keyword>
<dbReference type="RefSeq" id="WP_124899014.1">
    <property type="nucleotide sequence ID" value="NZ_RQTJ01000009.1"/>
</dbReference>